<gene>
    <name evidence="1" type="ORF">JDFR1000234_55</name>
</gene>
<name>A0A1S5Y382_9VIRU</name>
<proteinExistence type="predicted"/>
<reference evidence="1" key="1">
    <citation type="journal article" date="2017" name="MBio">
        <title>Viruses in the Oceanic Basement.</title>
        <authorList>
            <person name="Nigro O.D."/>
            <person name="Jungbluth S.P."/>
            <person name="Steward G.F."/>
            <person name="Rappe M.S."/>
        </authorList>
    </citation>
    <scope>NUCLEOTIDE SEQUENCE</scope>
    <source>
        <strain evidence="1">JdFR1000234</strain>
    </source>
</reference>
<accession>A0A1S5Y382</accession>
<organism evidence="1">
    <name type="scientific">uncultured archaeal virus</name>
    <dbReference type="NCBI Taxonomy" id="1960247"/>
    <lineage>
        <taxon>Viruses</taxon>
        <taxon>environmental samples</taxon>
    </lineage>
</organism>
<sequence length="42" mass="5031">MKVTKQQIVRLYKILMGNLGLLEQRVRVLEDMAKMLKKKKEE</sequence>
<protein>
    <submittedName>
        <fullName evidence="1">Uncharacterized protein</fullName>
    </submittedName>
</protein>
<evidence type="ECO:0000313" key="1">
    <source>
        <dbReference type="EMBL" id="AQQ75530.1"/>
    </source>
</evidence>
<dbReference type="EMBL" id="KY229235">
    <property type="protein sequence ID" value="AQQ75530.1"/>
    <property type="molecule type" value="Genomic_DNA"/>
</dbReference>